<evidence type="ECO:0000256" key="10">
    <source>
        <dbReference type="SAM" id="MobiDB-lite"/>
    </source>
</evidence>
<keyword evidence="2" id="KW-0479">Metal-binding</keyword>
<dbReference type="OrthoDB" id="4748970at2759"/>
<feature type="domain" description="C2H2-type" evidence="11">
    <location>
        <begin position="415"/>
        <end position="443"/>
    </location>
</feature>
<feature type="domain" description="C2H2-type" evidence="11">
    <location>
        <begin position="244"/>
        <end position="272"/>
    </location>
</feature>
<dbReference type="STRING" id="31234.E3N2W9"/>
<dbReference type="InterPro" id="IPR036236">
    <property type="entry name" value="Znf_C2H2_sf"/>
</dbReference>
<dbReference type="Pfam" id="PF00096">
    <property type="entry name" value="zf-C2H2"/>
    <property type="match status" value="1"/>
</dbReference>
<dbReference type="HOGENOM" id="CLU_581711_0_0_1"/>
<evidence type="ECO:0000256" key="5">
    <source>
        <dbReference type="ARBA" id="ARBA00022833"/>
    </source>
</evidence>
<evidence type="ECO:0000256" key="8">
    <source>
        <dbReference type="ARBA" id="ARBA00023242"/>
    </source>
</evidence>
<dbReference type="SMART" id="SM00355">
    <property type="entry name" value="ZnF_C2H2"/>
    <property type="match status" value="5"/>
</dbReference>
<evidence type="ECO:0000256" key="7">
    <source>
        <dbReference type="ARBA" id="ARBA00023163"/>
    </source>
</evidence>
<dbReference type="GO" id="GO:0005634">
    <property type="term" value="C:nucleus"/>
    <property type="evidence" value="ECO:0007669"/>
    <property type="project" value="UniProtKB-SubCell"/>
</dbReference>
<evidence type="ECO:0000256" key="6">
    <source>
        <dbReference type="ARBA" id="ARBA00023015"/>
    </source>
</evidence>
<dbReference type="FunFam" id="3.30.160.60:FF:000065">
    <property type="entry name" value="B-cell CLL/lymphoma 6, member B"/>
    <property type="match status" value="1"/>
</dbReference>
<keyword evidence="13" id="KW-1185">Reference proteome</keyword>
<feature type="region of interest" description="Disordered" evidence="10">
    <location>
        <begin position="30"/>
        <end position="61"/>
    </location>
</feature>
<feature type="compositionally biased region" description="Basic and acidic residues" evidence="10">
    <location>
        <begin position="30"/>
        <end position="57"/>
    </location>
</feature>
<dbReference type="PROSITE" id="PS00028">
    <property type="entry name" value="ZINC_FINGER_C2H2_1"/>
    <property type="match status" value="2"/>
</dbReference>
<keyword evidence="3" id="KW-0677">Repeat</keyword>
<dbReference type="InterPro" id="IPR050888">
    <property type="entry name" value="ZnF_C2H2-type_TF"/>
</dbReference>
<dbReference type="FunFam" id="3.30.160.60:FF:000100">
    <property type="entry name" value="Zinc finger 45-like"/>
    <property type="match status" value="1"/>
</dbReference>
<dbReference type="Proteomes" id="UP000008281">
    <property type="component" value="Unassembled WGS sequence"/>
</dbReference>
<dbReference type="PROSITE" id="PS50157">
    <property type="entry name" value="ZINC_FINGER_C2H2_2"/>
    <property type="match status" value="5"/>
</dbReference>
<dbReference type="InParanoid" id="E3N2W9"/>
<keyword evidence="8" id="KW-0539">Nucleus</keyword>
<accession>E3N2W9</accession>
<dbReference type="OMA" id="VIPHAHQ"/>
<dbReference type="PANTHER" id="PTHR24406">
    <property type="entry name" value="TRANSCRIPTIONAL REPRESSOR CTCFL-RELATED"/>
    <property type="match status" value="1"/>
</dbReference>
<name>E3N2W9_CAERE</name>
<gene>
    <name evidence="12" type="ORF">CRE_19879</name>
</gene>
<keyword evidence="7" id="KW-0804">Transcription</keyword>
<protein>
    <recommendedName>
        <fullName evidence="11">C2H2-type domain-containing protein</fullName>
    </recommendedName>
</protein>
<dbReference type="EMBL" id="DS268516">
    <property type="protein sequence ID" value="EFO84375.1"/>
    <property type="molecule type" value="Genomic_DNA"/>
</dbReference>
<proteinExistence type="predicted"/>
<organism evidence="13">
    <name type="scientific">Caenorhabditis remanei</name>
    <name type="common">Caenorhabditis vulgaris</name>
    <dbReference type="NCBI Taxonomy" id="31234"/>
    <lineage>
        <taxon>Eukaryota</taxon>
        <taxon>Metazoa</taxon>
        <taxon>Ecdysozoa</taxon>
        <taxon>Nematoda</taxon>
        <taxon>Chromadorea</taxon>
        <taxon>Rhabditida</taxon>
        <taxon>Rhabditina</taxon>
        <taxon>Rhabditomorpha</taxon>
        <taxon>Rhabditoidea</taxon>
        <taxon>Rhabditidae</taxon>
        <taxon>Peloderinae</taxon>
        <taxon>Caenorhabditis</taxon>
    </lineage>
</organism>
<keyword evidence="6" id="KW-0805">Transcription regulation</keyword>
<dbReference type="Pfam" id="PF22995">
    <property type="entry name" value="C2CH-3rd_BIRD-IDD"/>
    <property type="match status" value="1"/>
</dbReference>
<evidence type="ECO:0000313" key="12">
    <source>
        <dbReference type="EMBL" id="EFO84375.1"/>
    </source>
</evidence>
<dbReference type="SUPFAM" id="SSF57667">
    <property type="entry name" value="beta-beta-alpha zinc fingers"/>
    <property type="match status" value="3"/>
</dbReference>
<dbReference type="InterPro" id="IPR055187">
    <property type="entry name" value="C2CH-3rd_BIRD-IDD"/>
</dbReference>
<reference evidence="12" key="1">
    <citation type="submission" date="2007-07" db="EMBL/GenBank/DDBJ databases">
        <title>PCAP assembly of the Caenorhabditis remanei genome.</title>
        <authorList>
            <consortium name="The Caenorhabditis remanei Sequencing Consortium"/>
            <person name="Wilson R.K."/>
        </authorList>
    </citation>
    <scope>NUCLEOTIDE SEQUENCE [LARGE SCALE GENOMIC DNA]</scope>
    <source>
        <strain evidence="12">PB4641</strain>
    </source>
</reference>
<evidence type="ECO:0000256" key="9">
    <source>
        <dbReference type="PROSITE-ProRule" id="PRU00042"/>
    </source>
</evidence>
<feature type="domain" description="C2H2-type" evidence="11">
    <location>
        <begin position="443"/>
        <end position="470"/>
    </location>
</feature>
<evidence type="ECO:0000313" key="13">
    <source>
        <dbReference type="Proteomes" id="UP000008281"/>
    </source>
</evidence>
<feature type="domain" description="C2H2-type" evidence="11">
    <location>
        <begin position="5"/>
        <end position="29"/>
    </location>
</feature>
<evidence type="ECO:0000259" key="11">
    <source>
        <dbReference type="PROSITE" id="PS50157"/>
    </source>
</evidence>
<keyword evidence="4 9" id="KW-0863">Zinc-finger</keyword>
<dbReference type="InterPro" id="IPR013087">
    <property type="entry name" value="Znf_C2H2_type"/>
</dbReference>
<feature type="domain" description="C2H2-type" evidence="11">
    <location>
        <begin position="381"/>
        <end position="409"/>
    </location>
</feature>
<comment type="subcellular location">
    <subcellularLocation>
        <location evidence="1">Nucleus</location>
    </subcellularLocation>
</comment>
<keyword evidence="5" id="KW-0862">Zinc</keyword>
<dbReference type="AlphaFoldDB" id="E3N2W9"/>
<dbReference type="GO" id="GO:0008270">
    <property type="term" value="F:zinc ion binding"/>
    <property type="evidence" value="ECO:0007669"/>
    <property type="project" value="UniProtKB-KW"/>
</dbReference>
<evidence type="ECO:0000256" key="4">
    <source>
        <dbReference type="ARBA" id="ARBA00022771"/>
    </source>
</evidence>
<dbReference type="eggNOG" id="KOG1721">
    <property type="taxonomic scope" value="Eukaryota"/>
</dbReference>
<evidence type="ECO:0000256" key="3">
    <source>
        <dbReference type="ARBA" id="ARBA00022737"/>
    </source>
</evidence>
<evidence type="ECO:0000256" key="2">
    <source>
        <dbReference type="ARBA" id="ARBA00022723"/>
    </source>
</evidence>
<dbReference type="Gene3D" id="3.30.160.60">
    <property type="entry name" value="Classic Zinc Finger"/>
    <property type="match status" value="2"/>
</dbReference>
<evidence type="ECO:0000256" key="1">
    <source>
        <dbReference type="ARBA" id="ARBA00004123"/>
    </source>
</evidence>
<sequence>MNPPYLCDYCGEKYTTVYNVKKHMEKCPHKILENDPKKKMSRKEQHKREKRNDEARRKPQWQDSIVIMKRRCNVSPGDYREEPSDVVTTQDTVAEMNSVAPQAFRVGENRVIPHAHQDSPHYSNDAPIDSSLVESDQLKYPRIKVEQSGNAAEGNQGYIRNSIRSRQQIRDMDCDDGRRMQGTVSDMNSVAPQAFRVGENRVIPHAHQNSTSNAPYESILAETTMRSLMNSRIKVEPSGNAAEYQCQLCGNKYLSEANLEAHLRSCNTKKDDYKGMKETDIKANDGGIQTMTTGINTKRNNSREQHRWTIDDRKKHLELIMVCIKCKKGFKSYENLQSHDCLLLSDDTFTTEIVVPLPEEWEDLMKVYKRKMRNLMRYGVFKCEYCQKDFTRLDNLKVHIRIQHKKKMSENTSGVVCDVCKTAFRSMKSVQHHKRRMHGAKKYECPHCDKKFVYASDLKAHIKTCVNRSK</sequence>